<dbReference type="STRING" id="439228.SAMN06295920_104416"/>
<accession>A0A1T5CYE8</accession>
<dbReference type="EMBL" id="FUYM01000004">
    <property type="protein sequence ID" value="SKB64484.1"/>
    <property type="molecule type" value="Genomic_DNA"/>
</dbReference>
<reference evidence="2" key="1">
    <citation type="submission" date="2017-02" db="EMBL/GenBank/DDBJ databases">
        <authorList>
            <person name="Varghese N."/>
            <person name="Submissions S."/>
        </authorList>
    </citation>
    <scope>NUCLEOTIDE SEQUENCE [LARGE SCALE GENOMIC DNA]</scope>
    <source>
        <strain evidence="2">UM2</strain>
    </source>
</reference>
<protein>
    <submittedName>
        <fullName evidence="1">Uncharacterized protein</fullName>
    </submittedName>
</protein>
<sequence>MTSDEISKKIARVVEHAPEWLRQDLASKDLAARGRAEETLSAMIAAALKA</sequence>
<keyword evidence="2" id="KW-1185">Reference proteome</keyword>
<gene>
    <name evidence="1" type="ORF">SAMN06295920_104416</name>
</gene>
<name>A0A1T5CYE8_9SPHN</name>
<proteinExistence type="predicted"/>
<evidence type="ECO:0000313" key="2">
    <source>
        <dbReference type="Proteomes" id="UP000189818"/>
    </source>
</evidence>
<organism evidence="1 2">
    <name type="scientific">Rhizorhabdus histidinilytica</name>
    <dbReference type="NCBI Taxonomy" id="439228"/>
    <lineage>
        <taxon>Bacteria</taxon>
        <taxon>Pseudomonadati</taxon>
        <taxon>Pseudomonadota</taxon>
        <taxon>Alphaproteobacteria</taxon>
        <taxon>Sphingomonadales</taxon>
        <taxon>Sphingomonadaceae</taxon>
        <taxon>Rhizorhabdus</taxon>
    </lineage>
</organism>
<dbReference type="RefSeq" id="WP_176152534.1">
    <property type="nucleotide sequence ID" value="NZ_FUYM01000004.1"/>
</dbReference>
<dbReference type="AlphaFoldDB" id="A0A1T5CYE8"/>
<evidence type="ECO:0000313" key="1">
    <source>
        <dbReference type="EMBL" id="SKB64484.1"/>
    </source>
</evidence>
<dbReference type="Proteomes" id="UP000189818">
    <property type="component" value="Unassembled WGS sequence"/>
</dbReference>